<dbReference type="Proteomes" id="UP000076154">
    <property type="component" value="Unassembled WGS sequence"/>
</dbReference>
<feature type="region of interest" description="Disordered" evidence="1">
    <location>
        <begin position="78"/>
        <end position="103"/>
    </location>
</feature>
<feature type="region of interest" description="Disordered" evidence="1">
    <location>
        <begin position="249"/>
        <end position="276"/>
    </location>
</feature>
<accession>A0A369K736</accession>
<feature type="region of interest" description="Disordered" evidence="1">
    <location>
        <begin position="1"/>
        <end position="22"/>
    </location>
</feature>
<feature type="compositionally biased region" description="Polar residues" evidence="1">
    <location>
        <begin position="1"/>
        <end position="11"/>
    </location>
</feature>
<dbReference type="AlphaFoldDB" id="A0A369K736"/>
<evidence type="ECO:0000256" key="1">
    <source>
        <dbReference type="SAM" id="MobiDB-lite"/>
    </source>
</evidence>
<dbReference type="EMBL" id="LUEZ02000005">
    <property type="protein sequence ID" value="RDB30419.1"/>
    <property type="molecule type" value="Genomic_DNA"/>
</dbReference>
<evidence type="ECO:0000313" key="3">
    <source>
        <dbReference type="Proteomes" id="UP000076154"/>
    </source>
</evidence>
<name>A0A369K736_HYPMA</name>
<feature type="compositionally biased region" description="Basic and acidic residues" evidence="1">
    <location>
        <begin position="249"/>
        <end position="265"/>
    </location>
</feature>
<evidence type="ECO:0000313" key="2">
    <source>
        <dbReference type="EMBL" id="RDB30419.1"/>
    </source>
</evidence>
<proteinExistence type="predicted"/>
<sequence length="276" mass="29986">MNILGTTPQQNTSSKTTKESSTAGNYFPAVISDFVSERRKTLHGGGPHSVYDPEIIRWLLFSMFDVHLSLVVVDVSDSGAGSSSELRSVSSMSTPRTLGSTASGRTSASRLLQTLVVLISPLVLAAASSVLLVYDTLQTAQGTSPSHLPYLCTCSSNTRHSIRHHFAWIVDDDTLHLHRRVTLYWKQQCLGSATPCALATSPVFVEDAETLHATRYSPPHLPLPISMLIVVDDDEEMLAVPGTIQHDRYLSNSRDRGGDGDKDTGSMDIAALRPPR</sequence>
<reference evidence="2" key="1">
    <citation type="submission" date="2018-04" db="EMBL/GenBank/DDBJ databases">
        <title>Whole genome sequencing of Hypsizygus marmoreus.</title>
        <authorList>
            <person name="Choi I.-G."/>
            <person name="Min B."/>
            <person name="Kim J.-G."/>
            <person name="Kim S."/>
            <person name="Oh Y.-L."/>
            <person name="Kong W.-S."/>
            <person name="Park H."/>
            <person name="Jeong J."/>
            <person name="Song E.-S."/>
        </authorList>
    </citation>
    <scope>NUCLEOTIDE SEQUENCE [LARGE SCALE GENOMIC DNA]</scope>
    <source>
        <strain evidence="2">51987-8</strain>
    </source>
</reference>
<gene>
    <name evidence="2" type="ORF">Hypma_007012</name>
</gene>
<dbReference type="InParanoid" id="A0A369K736"/>
<feature type="compositionally biased region" description="Low complexity" evidence="1">
    <location>
        <begin position="78"/>
        <end position="93"/>
    </location>
</feature>
<feature type="compositionally biased region" description="Polar residues" evidence="1">
    <location>
        <begin position="94"/>
        <end position="103"/>
    </location>
</feature>
<comment type="caution">
    <text evidence="2">The sequence shown here is derived from an EMBL/GenBank/DDBJ whole genome shotgun (WGS) entry which is preliminary data.</text>
</comment>
<organism evidence="2 3">
    <name type="scientific">Hypsizygus marmoreus</name>
    <name type="common">White beech mushroom</name>
    <name type="synonym">Agaricus marmoreus</name>
    <dbReference type="NCBI Taxonomy" id="39966"/>
    <lineage>
        <taxon>Eukaryota</taxon>
        <taxon>Fungi</taxon>
        <taxon>Dikarya</taxon>
        <taxon>Basidiomycota</taxon>
        <taxon>Agaricomycotina</taxon>
        <taxon>Agaricomycetes</taxon>
        <taxon>Agaricomycetidae</taxon>
        <taxon>Agaricales</taxon>
        <taxon>Tricholomatineae</taxon>
        <taxon>Lyophyllaceae</taxon>
        <taxon>Hypsizygus</taxon>
    </lineage>
</organism>
<protein>
    <submittedName>
        <fullName evidence="2">Uncharacterized protein</fullName>
    </submittedName>
</protein>
<feature type="compositionally biased region" description="Low complexity" evidence="1">
    <location>
        <begin position="12"/>
        <end position="22"/>
    </location>
</feature>
<keyword evidence="3" id="KW-1185">Reference proteome</keyword>